<dbReference type="Gene3D" id="3.30.470.30">
    <property type="entry name" value="DNA ligase/mRNA capping enzyme"/>
    <property type="match status" value="1"/>
</dbReference>
<dbReference type="InterPro" id="IPR001339">
    <property type="entry name" value="mRNA_cap_enzyme_adenylation"/>
</dbReference>
<dbReference type="GO" id="GO:0004484">
    <property type="term" value="F:mRNA guanylyltransferase activity"/>
    <property type="evidence" value="ECO:0007669"/>
    <property type="project" value="InterPro"/>
</dbReference>
<dbReference type="InterPro" id="IPR051029">
    <property type="entry name" value="mRNA_Capping_Enz/RNA_Phosphat"/>
</dbReference>
<dbReference type="PANTHER" id="PTHR10367:SF17">
    <property type="entry name" value="MRNA-CAPPING ENZYME"/>
    <property type="match status" value="1"/>
</dbReference>
<dbReference type="AlphaFoldDB" id="A0A137P4N3"/>
<keyword evidence="3" id="KW-1185">Reference proteome</keyword>
<dbReference type="Pfam" id="PF01331">
    <property type="entry name" value="mRNA_cap_enzyme"/>
    <property type="match status" value="1"/>
</dbReference>
<dbReference type="EMBL" id="KQ964516">
    <property type="protein sequence ID" value="KXN69977.1"/>
    <property type="molecule type" value="Genomic_DNA"/>
</dbReference>
<sequence>MSNGTHNSHVIPAIPGLIVERKYQKHLQGVVADLLGSSNSNRFLGAQPVSFAAEHLDILKEQDYFVCEKSDGIRCLLFMRISEQGYPETFLIDRKNDFRILQDFYLPSLNPHSRYHNNTIIDGELILDTYEDGSTKLNFLCFDALIVEGKLLIERPYNKRLGYLGQNVIEPLKSLLNRHPELKRRHPFGVKIKNMQFGYNVDYILNHEAKQLGHKSDGLIFTSVEAPYVLGTCDTMLKWKPPCENSVDFRL</sequence>
<dbReference type="OrthoDB" id="200924at2759"/>
<dbReference type="GO" id="GO:0006370">
    <property type="term" value="P:7-methylguanosine mRNA capping"/>
    <property type="evidence" value="ECO:0007669"/>
    <property type="project" value="InterPro"/>
</dbReference>
<protein>
    <recommendedName>
        <fullName evidence="1">mRNA capping enzyme adenylation domain-containing protein</fullName>
    </recommendedName>
</protein>
<evidence type="ECO:0000313" key="3">
    <source>
        <dbReference type="Proteomes" id="UP000070444"/>
    </source>
</evidence>
<dbReference type="GO" id="GO:0005524">
    <property type="term" value="F:ATP binding"/>
    <property type="evidence" value="ECO:0007669"/>
    <property type="project" value="InterPro"/>
</dbReference>
<evidence type="ECO:0000259" key="1">
    <source>
        <dbReference type="Pfam" id="PF01331"/>
    </source>
</evidence>
<dbReference type="PANTHER" id="PTHR10367">
    <property type="entry name" value="MRNA-CAPPING ENZYME"/>
    <property type="match status" value="1"/>
</dbReference>
<feature type="domain" description="mRNA capping enzyme adenylation" evidence="1">
    <location>
        <begin position="47"/>
        <end position="240"/>
    </location>
</feature>
<feature type="non-terminal residue" evidence="2">
    <location>
        <position position="251"/>
    </location>
</feature>
<gene>
    <name evidence="2" type="ORF">CONCODRAFT_50118</name>
</gene>
<proteinExistence type="predicted"/>
<name>A0A137P4N3_CONC2</name>
<dbReference type="SUPFAM" id="SSF56091">
    <property type="entry name" value="DNA ligase/mRNA capping enzyme, catalytic domain"/>
    <property type="match status" value="1"/>
</dbReference>
<dbReference type="STRING" id="796925.A0A137P4N3"/>
<accession>A0A137P4N3</accession>
<dbReference type="CDD" id="cd07895">
    <property type="entry name" value="Adenylation_mRNA_capping"/>
    <property type="match status" value="1"/>
</dbReference>
<organism evidence="2 3">
    <name type="scientific">Conidiobolus coronatus (strain ATCC 28846 / CBS 209.66 / NRRL 28638)</name>
    <name type="common">Delacroixia coronata</name>
    <dbReference type="NCBI Taxonomy" id="796925"/>
    <lineage>
        <taxon>Eukaryota</taxon>
        <taxon>Fungi</taxon>
        <taxon>Fungi incertae sedis</taxon>
        <taxon>Zoopagomycota</taxon>
        <taxon>Entomophthoromycotina</taxon>
        <taxon>Entomophthoromycetes</taxon>
        <taxon>Entomophthorales</taxon>
        <taxon>Ancylistaceae</taxon>
        <taxon>Conidiobolus</taxon>
    </lineage>
</organism>
<dbReference type="OMA" id="FMRISEQ"/>
<evidence type="ECO:0000313" key="2">
    <source>
        <dbReference type="EMBL" id="KXN69977.1"/>
    </source>
</evidence>
<dbReference type="Proteomes" id="UP000070444">
    <property type="component" value="Unassembled WGS sequence"/>
</dbReference>
<reference evidence="2 3" key="1">
    <citation type="journal article" date="2015" name="Genome Biol. Evol.">
        <title>Phylogenomic analyses indicate that early fungi evolved digesting cell walls of algal ancestors of land plants.</title>
        <authorList>
            <person name="Chang Y."/>
            <person name="Wang S."/>
            <person name="Sekimoto S."/>
            <person name="Aerts A.L."/>
            <person name="Choi C."/>
            <person name="Clum A."/>
            <person name="LaButti K.M."/>
            <person name="Lindquist E.A."/>
            <person name="Yee Ngan C."/>
            <person name="Ohm R.A."/>
            <person name="Salamov A.A."/>
            <person name="Grigoriev I.V."/>
            <person name="Spatafora J.W."/>
            <person name="Berbee M.L."/>
        </authorList>
    </citation>
    <scope>NUCLEOTIDE SEQUENCE [LARGE SCALE GENOMIC DNA]</scope>
    <source>
        <strain evidence="2 3">NRRL 28638</strain>
    </source>
</reference>